<dbReference type="GO" id="GO:0000981">
    <property type="term" value="F:DNA-binding transcription factor activity, RNA polymerase II-specific"/>
    <property type="evidence" value="ECO:0007669"/>
    <property type="project" value="TreeGrafter"/>
</dbReference>
<dbReference type="PRINTS" id="PR00267">
    <property type="entry name" value="INTFRNREGFCT"/>
</dbReference>
<dbReference type="SMART" id="SM00348">
    <property type="entry name" value="IRF"/>
    <property type="match status" value="1"/>
</dbReference>
<dbReference type="Gene3D" id="1.10.10.10">
    <property type="entry name" value="Winged helix-like DNA-binding domain superfamily/Winged helix DNA-binding domain"/>
    <property type="match status" value="1"/>
</dbReference>
<evidence type="ECO:0000259" key="1">
    <source>
        <dbReference type="PROSITE" id="PS51507"/>
    </source>
</evidence>
<evidence type="ECO:0000313" key="3">
    <source>
        <dbReference type="Proteomes" id="UP000694523"/>
    </source>
</evidence>
<dbReference type="InterPro" id="IPR036390">
    <property type="entry name" value="WH_DNA-bd_sf"/>
</dbReference>
<dbReference type="PANTHER" id="PTHR11949">
    <property type="entry name" value="INTERFERON REGULATORY FACTOR"/>
    <property type="match status" value="1"/>
</dbReference>
<dbReference type="Proteomes" id="UP000694523">
    <property type="component" value="Unplaced"/>
</dbReference>
<keyword evidence="3" id="KW-1185">Reference proteome</keyword>
<feature type="domain" description="IRF tryptophan pentad repeat" evidence="1">
    <location>
        <begin position="8"/>
        <end position="95"/>
    </location>
</feature>
<dbReference type="AlphaFoldDB" id="A0A8C6SCE3"/>
<dbReference type="Pfam" id="PF00605">
    <property type="entry name" value="IRF"/>
    <property type="match status" value="1"/>
</dbReference>
<dbReference type="PROSITE" id="PS51507">
    <property type="entry name" value="IRF_2"/>
    <property type="match status" value="1"/>
</dbReference>
<dbReference type="PANTHER" id="PTHR11949:SF10">
    <property type="entry name" value="INTERFERON REGULATORY FACTOR 5"/>
    <property type="match status" value="1"/>
</dbReference>
<dbReference type="GO" id="GO:0005634">
    <property type="term" value="C:nucleus"/>
    <property type="evidence" value="ECO:0007669"/>
    <property type="project" value="TreeGrafter"/>
</dbReference>
<proteinExistence type="predicted"/>
<protein>
    <recommendedName>
        <fullName evidence="1">IRF tryptophan pentad repeat domain-containing protein</fullName>
    </recommendedName>
</protein>
<dbReference type="InterPro" id="IPR036388">
    <property type="entry name" value="WH-like_DNA-bd_sf"/>
</dbReference>
<dbReference type="Ensembl" id="ENSNMLT00000002187.1">
    <property type="protein sequence ID" value="ENSNMLP00000001880.1"/>
    <property type="gene ID" value="ENSNMLG00000001457.1"/>
</dbReference>
<name>A0A8C6SCE3_9GOBI</name>
<dbReference type="GO" id="GO:0000978">
    <property type="term" value="F:RNA polymerase II cis-regulatory region sequence-specific DNA binding"/>
    <property type="evidence" value="ECO:0007669"/>
    <property type="project" value="TreeGrafter"/>
</dbReference>
<accession>A0A8C6SCE3</accession>
<evidence type="ECO:0000313" key="2">
    <source>
        <dbReference type="Ensembl" id="ENSNMLP00000001880.1"/>
    </source>
</evidence>
<reference evidence="2" key="2">
    <citation type="submission" date="2025-09" db="UniProtKB">
        <authorList>
            <consortium name="Ensembl"/>
        </authorList>
    </citation>
    <scope>IDENTIFICATION</scope>
</reference>
<reference evidence="2" key="1">
    <citation type="submission" date="2025-08" db="UniProtKB">
        <authorList>
            <consortium name="Ensembl"/>
        </authorList>
    </citation>
    <scope>IDENTIFICATION</scope>
</reference>
<sequence length="95" mass="11006">MSAPQSRRVRLKPWLLAQVSSGKYPGLQWLSPDRRLFQIPWKHATRHLPTSDEENTIFKVNSLDTPQEVTSQGCTEYSKKEQFDVYTISLLVSKQ</sequence>
<dbReference type="InterPro" id="IPR001346">
    <property type="entry name" value="Interferon_reg_fact_DNA-bd_dom"/>
</dbReference>
<dbReference type="GO" id="GO:0002376">
    <property type="term" value="P:immune system process"/>
    <property type="evidence" value="ECO:0007669"/>
    <property type="project" value="TreeGrafter"/>
</dbReference>
<organism evidence="2 3">
    <name type="scientific">Neogobius melanostomus</name>
    <name type="common">round goby</name>
    <dbReference type="NCBI Taxonomy" id="47308"/>
    <lineage>
        <taxon>Eukaryota</taxon>
        <taxon>Metazoa</taxon>
        <taxon>Chordata</taxon>
        <taxon>Craniata</taxon>
        <taxon>Vertebrata</taxon>
        <taxon>Euteleostomi</taxon>
        <taxon>Actinopterygii</taxon>
        <taxon>Neopterygii</taxon>
        <taxon>Teleostei</taxon>
        <taxon>Neoteleostei</taxon>
        <taxon>Acanthomorphata</taxon>
        <taxon>Gobiaria</taxon>
        <taxon>Gobiiformes</taxon>
        <taxon>Gobioidei</taxon>
        <taxon>Gobiidae</taxon>
        <taxon>Benthophilinae</taxon>
        <taxon>Neogobiini</taxon>
        <taxon>Neogobius</taxon>
    </lineage>
</organism>
<dbReference type="SUPFAM" id="SSF46785">
    <property type="entry name" value="Winged helix' DNA-binding domain"/>
    <property type="match status" value="1"/>
</dbReference>